<dbReference type="EC" id="3.1.11.6" evidence="5"/>
<dbReference type="Pfam" id="PF02601">
    <property type="entry name" value="Exonuc_VII_L"/>
    <property type="match status" value="1"/>
</dbReference>
<evidence type="ECO:0000256" key="5">
    <source>
        <dbReference type="HAMAP-Rule" id="MF_00378"/>
    </source>
</evidence>
<sequence>MTTAGDNTPISVAQLNRQAKFILEQHFPTLLVQGEISNLARPRSGHIYFTLKDADAQVRCAFFRGQAARQRHPIQEGDAVLVRGRLSLYEGRGDYQMIVSGVMPAGAGALQVEFEALKRRLEAEGLFDPARKQPLPTAVSRLGVITSATGAALQDVLQVLQRRDPGMEVRVYSCLVQGREAAADIRRALRYAITDNAVDALLLTRGGGSTEDLWCFNDEALARDLAACPLPIVSAVGHETDFTIADFVADVRAPTPSAGAELLSQDQQVWRQQFQRLDQQLRLVFNRYLTSQRQRVDHLYQRLRHPSERIREQQQRLDERSTRLERAMLVRLQHQRQQQNALQRRLQAASPATRLHYQRTALNRLRERLPGVMQRWLQNYRGRLEQQAHALHLASPLATLQRGYSITLDEQQRVIRSITQVAPGQTLEIRIADGRIRGRVDSTEKAERGD</sequence>
<organism evidence="9 10">
    <name type="scientific">Natronospirillum operosum</name>
    <dbReference type="NCBI Taxonomy" id="2759953"/>
    <lineage>
        <taxon>Bacteria</taxon>
        <taxon>Pseudomonadati</taxon>
        <taxon>Pseudomonadota</taxon>
        <taxon>Gammaproteobacteria</taxon>
        <taxon>Oceanospirillales</taxon>
        <taxon>Natronospirillaceae</taxon>
        <taxon>Natronospirillum</taxon>
    </lineage>
</organism>
<dbReference type="GO" id="GO:0006308">
    <property type="term" value="P:DNA catabolic process"/>
    <property type="evidence" value="ECO:0007669"/>
    <property type="project" value="UniProtKB-UniRule"/>
</dbReference>
<comment type="catalytic activity">
    <reaction evidence="5 6">
        <text>Exonucleolytic cleavage in either 5'- to 3'- or 3'- to 5'-direction to yield nucleoside 5'-phosphates.</text>
        <dbReference type="EC" id="3.1.11.6"/>
    </reaction>
</comment>
<dbReference type="HAMAP" id="MF_00378">
    <property type="entry name" value="Exonuc_7_L"/>
    <property type="match status" value="1"/>
</dbReference>
<protein>
    <recommendedName>
        <fullName evidence="5">Exodeoxyribonuclease 7 large subunit</fullName>
        <ecNumber evidence="5">3.1.11.6</ecNumber>
    </recommendedName>
    <alternativeName>
        <fullName evidence="5">Exodeoxyribonuclease VII large subunit</fullName>
        <shortName evidence="5">Exonuclease VII large subunit</shortName>
    </alternativeName>
</protein>
<keyword evidence="1 5" id="KW-0963">Cytoplasm</keyword>
<evidence type="ECO:0000259" key="7">
    <source>
        <dbReference type="Pfam" id="PF02601"/>
    </source>
</evidence>
<evidence type="ECO:0000259" key="8">
    <source>
        <dbReference type="Pfam" id="PF13742"/>
    </source>
</evidence>
<evidence type="ECO:0000313" key="10">
    <source>
        <dbReference type="Proteomes" id="UP000297475"/>
    </source>
</evidence>
<gene>
    <name evidence="5" type="primary">xseA</name>
    <name evidence="9" type="ORF">E4656_18435</name>
</gene>
<evidence type="ECO:0000256" key="3">
    <source>
        <dbReference type="ARBA" id="ARBA00022801"/>
    </source>
</evidence>
<dbReference type="OrthoDB" id="9802795at2"/>
<feature type="domain" description="Exonuclease VII large subunit C-terminal" evidence="7">
    <location>
        <begin position="126"/>
        <end position="437"/>
    </location>
</feature>
<proteinExistence type="inferred from homology"/>
<dbReference type="AlphaFoldDB" id="A0A4Z0W6F6"/>
<evidence type="ECO:0000256" key="6">
    <source>
        <dbReference type="RuleBase" id="RU004355"/>
    </source>
</evidence>
<dbReference type="NCBIfam" id="TIGR00237">
    <property type="entry name" value="xseA"/>
    <property type="match status" value="1"/>
</dbReference>
<keyword evidence="2 5" id="KW-0540">Nuclease</keyword>
<dbReference type="InterPro" id="IPR025824">
    <property type="entry name" value="OB-fold_nuc-bd_dom"/>
</dbReference>
<dbReference type="GO" id="GO:0009318">
    <property type="term" value="C:exodeoxyribonuclease VII complex"/>
    <property type="evidence" value="ECO:0007669"/>
    <property type="project" value="UniProtKB-UniRule"/>
</dbReference>
<comment type="similarity">
    <text evidence="5 6">Belongs to the XseA family.</text>
</comment>
<comment type="caution">
    <text evidence="9">The sequence shown here is derived from an EMBL/GenBank/DDBJ whole genome shotgun (WGS) entry which is preliminary data.</text>
</comment>
<dbReference type="EMBL" id="SRMF01000013">
    <property type="protein sequence ID" value="TGG90381.1"/>
    <property type="molecule type" value="Genomic_DNA"/>
</dbReference>
<reference evidence="9 10" key="1">
    <citation type="submission" date="2019-04" db="EMBL/GenBank/DDBJ databases">
        <title>Natronospirillum operosus gen. nov., sp. nov., a haloalkaliphilic satellite isolated from decaying biomass of laboratory culture of cyanobacterium Geitlerinema sp. and proposal of Natronospirillaceae fam. nov. and Saccharospirillaceae fam. nov.</title>
        <authorList>
            <person name="Kevbrin V."/>
            <person name="Boltyanskaya Y."/>
            <person name="Koziaeva V."/>
            <person name="Grouzdev D.S."/>
            <person name="Park M."/>
            <person name="Cho J."/>
        </authorList>
    </citation>
    <scope>NUCLEOTIDE SEQUENCE [LARGE SCALE GENOMIC DNA]</scope>
    <source>
        <strain evidence="9 10">G-116</strain>
    </source>
</reference>
<comment type="function">
    <text evidence="5">Bidirectionally degrades single-stranded DNA into large acid-insoluble oligonucleotides, which are then degraded further into small acid-soluble oligonucleotides.</text>
</comment>
<evidence type="ECO:0000256" key="4">
    <source>
        <dbReference type="ARBA" id="ARBA00022839"/>
    </source>
</evidence>
<feature type="domain" description="OB-fold nucleic acid binding" evidence="8">
    <location>
        <begin position="10"/>
        <end position="100"/>
    </location>
</feature>
<name>A0A4Z0W6F6_9GAMM</name>
<evidence type="ECO:0000313" key="9">
    <source>
        <dbReference type="EMBL" id="TGG90381.1"/>
    </source>
</evidence>
<comment type="subunit">
    <text evidence="5">Heterooligomer composed of large and small subunits.</text>
</comment>
<evidence type="ECO:0000256" key="1">
    <source>
        <dbReference type="ARBA" id="ARBA00022490"/>
    </source>
</evidence>
<dbReference type="CDD" id="cd04489">
    <property type="entry name" value="ExoVII_LU_OBF"/>
    <property type="match status" value="1"/>
</dbReference>
<dbReference type="PANTHER" id="PTHR30008:SF0">
    <property type="entry name" value="EXODEOXYRIBONUCLEASE 7 LARGE SUBUNIT"/>
    <property type="match status" value="1"/>
</dbReference>
<dbReference type="GO" id="GO:0003676">
    <property type="term" value="F:nucleic acid binding"/>
    <property type="evidence" value="ECO:0007669"/>
    <property type="project" value="InterPro"/>
</dbReference>
<dbReference type="InterPro" id="IPR020579">
    <property type="entry name" value="Exonuc_VII_lsu_C"/>
</dbReference>
<dbReference type="GO" id="GO:0008855">
    <property type="term" value="F:exodeoxyribonuclease VII activity"/>
    <property type="evidence" value="ECO:0007669"/>
    <property type="project" value="UniProtKB-UniRule"/>
</dbReference>
<dbReference type="Pfam" id="PF13742">
    <property type="entry name" value="tRNA_anti_2"/>
    <property type="match status" value="1"/>
</dbReference>
<dbReference type="PANTHER" id="PTHR30008">
    <property type="entry name" value="EXODEOXYRIBONUCLEASE 7 LARGE SUBUNIT"/>
    <property type="match status" value="1"/>
</dbReference>
<dbReference type="InterPro" id="IPR003753">
    <property type="entry name" value="Exonuc_VII_L"/>
</dbReference>
<keyword evidence="10" id="KW-1185">Reference proteome</keyword>
<comment type="subcellular location">
    <subcellularLocation>
        <location evidence="5 6">Cytoplasm</location>
    </subcellularLocation>
</comment>
<accession>A0A4Z0W6F6</accession>
<keyword evidence="4 5" id="KW-0269">Exonuclease</keyword>
<dbReference type="RefSeq" id="WP_135484796.1">
    <property type="nucleotide sequence ID" value="NZ_SRMF01000013.1"/>
</dbReference>
<evidence type="ECO:0000256" key="2">
    <source>
        <dbReference type="ARBA" id="ARBA00022722"/>
    </source>
</evidence>
<keyword evidence="3 5" id="KW-0378">Hydrolase</keyword>
<dbReference type="GO" id="GO:0005737">
    <property type="term" value="C:cytoplasm"/>
    <property type="evidence" value="ECO:0007669"/>
    <property type="project" value="UniProtKB-SubCell"/>
</dbReference>
<dbReference type="Proteomes" id="UP000297475">
    <property type="component" value="Unassembled WGS sequence"/>
</dbReference>